<dbReference type="OrthoDB" id="54940at2759"/>
<dbReference type="Proteomes" id="UP001153069">
    <property type="component" value="Unassembled WGS sequence"/>
</dbReference>
<accession>A0A9N8EYV2</accession>
<reference evidence="2" key="1">
    <citation type="submission" date="2020-06" db="EMBL/GenBank/DDBJ databases">
        <authorList>
            <consortium name="Plant Systems Biology data submission"/>
        </authorList>
    </citation>
    <scope>NUCLEOTIDE SEQUENCE</scope>
    <source>
        <strain evidence="2">D6</strain>
    </source>
</reference>
<keyword evidence="3" id="KW-1185">Reference proteome</keyword>
<proteinExistence type="predicted"/>
<feature type="chain" id="PRO_5040380448" evidence="1">
    <location>
        <begin position="35"/>
        <end position="529"/>
    </location>
</feature>
<evidence type="ECO:0000256" key="1">
    <source>
        <dbReference type="SAM" id="SignalP"/>
    </source>
</evidence>
<keyword evidence="1" id="KW-0732">Signal</keyword>
<dbReference type="EMBL" id="CAICTM010002009">
    <property type="protein sequence ID" value="CAB9527519.1"/>
    <property type="molecule type" value="Genomic_DNA"/>
</dbReference>
<protein>
    <submittedName>
        <fullName evidence="2">Uncharacterized protein</fullName>
    </submittedName>
</protein>
<organism evidence="2 3">
    <name type="scientific">Seminavis robusta</name>
    <dbReference type="NCBI Taxonomy" id="568900"/>
    <lineage>
        <taxon>Eukaryota</taxon>
        <taxon>Sar</taxon>
        <taxon>Stramenopiles</taxon>
        <taxon>Ochrophyta</taxon>
        <taxon>Bacillariophyta</taxon>
        <taxon>Bacillariophyceae</taxon>
        <taxon>Bacillariophycidae</taxon>
        <taxon>Naviculales</taxon>
        <taxon>Naviculaceae</taxon>
        <taxon>Seminavis</taxon>
    </lineage>
</organism>
<dbReference type="AlphaFoldDB" id="A0A9N8EYV2"/>
<feature type="signal peptide" evidence="1">
    <location>
        <begin position="1"/>
        <end position="34"/>
    </location>
</feature>
<gene>
    <name evidence="2" type="ORF">SEMRO_2011_G310860.1</name>
</gene>
<evidence type="ECO:0000313" key="3">
    <source>
        <dbReference type="Proteomes" id="UP001153069"/>
    </source>
</evidence>
<sequence>MTNPTNILSRLMMMMMSPLLIIMTLLLFMTPTFAYPGMVKQADTDSRPRLYRAKELVNIMKELRAGDYRLVRPSSPTAETQVEQHRWCPYKLHSFVMTTCTSTAAGRSRGKMSVSLHKRGLAAEAVALCLTEQPQFRDMAANTSFFHTNLTQIQQHQLVGWSLAEGLTVLLQEGLTHYQEYRDGGAVIAMAQAAEAVWIASFHHPTLIQSFLQHHTIQILGDLIVSLRPNFDKNNSSAGVEYPYHPAHAVMWACAALQNLAAHYCDNELGYCIWEWQQQDDTTGESKLTLDHDTAVVRPELAQQARQQIADVPNLLETLRHWICHVGHIHAPVNQTYGWPSEAILWKDLTFNAQSPHLQSPSIVPWAAAGLIKNLLLGKDNIALQEQLSQLSELPDCLCRMAQNSPDWLEHGKAAAAVHFGGMPCSSDKHCRDDETWHHAESGETCQDYARERWCVEYGDDVNEHGTTARQACCACGGGIVMSGDNNQNENIENDNGQEQEWSMGENVVMGKTTGEMVETAEESFHEEL</sequence>
<comment type="caution">
    <text evidence="2">The sequence shown here is derived from an EMBL/GenBank/DDBJ whole genome shotgun (WGS) entry which is preliminary data.</text>
</comment>
<evidence type="ECO:0000313" key="2">
    <source>
        <dbReference type="EMBL" id="CAB9527519.1"/>
    </source>
</evidence>
<name>A0A9N8EYV2_9STRA</name>